<keyword evidence="8" id="KW-0012">Acyltransferase</keyword>
<keyword evidence="3" id="KW-0547">Nucleotide-binding</keyword>
<feature type="compositionally biased region" description="Acidic residues" evidence="6">
    <location>
        <begin position="92"/>
        <end position="123"/>
    </location>
</feature>
<protein>
    <recommendedName>
        <fullName evidence="1">E2 ubiquitin-conjugating enzyme</fullName>
        <ecNumber evidence="1">2.3.2.23</ecNumber>
    </recommendedName>
</protein>
<dbReference type="PANTHER" id="PTHR46116:SF18">
    <property type="entry name" value="UBIQUITIN-CONJUGATING ENZYME E2 38 ISOFORM X1"/>
    <property type="match status" value="1"/>
</dbReference>
<dbReference type="Gene3D" id="3.10.110.10">
    <property type="entry name" value="Ubiquitin Conjugating Enzyme"/>
    <property type="match status" value="1"/>
</dbReference>
<feature type="region of interest" description="Disordered" evidence="6">
    <location>
        <begin position="1"/>
        <end position="123"/>
    </location>
</feature>
<dbReference type="SMART" id="SM00212">
    <property type="entry name" value="UBCc"/>
    <property type="match status" value="1"/>
</dbReference>
<evidence type="ECO:0000256" key="4">
    <source>
        <dbReference type="ARBA" id="ARBA00022786"/>
    </source>
</evidence>
<dbReference type="SUPFAM" id="SSF54495">
    <property type="entry name" value="UBC-like"/>
    <property type="match status" value="1"/>
</dbReference>
<proteinExistence type="predicted"/>
<dbReference type="EMBL" id="GISG01092350">
    <property type="protein sequence ID" value="MBA4634752.1"/>
    <property type="molecule type" value="Transcribed_RNA"/>
</dbReference>
<accession>A0A7C8Z5A0</accession>
<name>A0A7C8Z5A0_OPUST</name>
<feature type="region of interest" description="Disordered" evidence="6">
    <location>
        <begin position="140"/>
        <end position="189"/>
    </location>
</feature>
<evidence type="ECO:0000313" key="8">
    <source>
        <dbReference type="EMBL" id="MBA4634752.1"/>
    </source>
</evidence>
<keyword evidence="5" id="KW-0067">ATP-binding</keyword>
<keyword evidence="4" id="KW-0833">Ubl conjugation pathway</keyword>
<evidence type="ECO:0000256" key="1">
    <source>
        <dbReference type="ARBA" id="ARBA00012486"/>
    </source>
</evidence>
<dbReference type="Pfam" id="PF00179">
    <property type="entry name" value="UQ_con"/>
    <property type="match status" value="1"/>
</dbReference>
<dbReference type="GO" id="GO:0005524">
    <property type="term" value="F:ATP binding"/>
    <property type="evidence" value="ECO:0007669"/>
    <property type="project" value="UniProtKB-KW"/>
</dbReference>
<dbReference type="InterPro" id="IPR000608">
    <property type="entry name" value="UBC"/>
</dbReference>
<evidence type="ECO:0000259" key="7">
    <source>
        <dbReference type="PROSITE" id="PS50127"/>
    </source>
</evidence>
<feature type="compositionally biased region" description="Polar residues" evidence="6">
    <location>
        <begin position="68"/>
        <end position="84"/>
    </location>
</feature>
<evidence type="ECO:0000256" key="3">
    <source>
        <dbReference type="ARBA" id="ARBA00022741"/>
    </source>
</evidence>
<dbReference type="CDD" id="cd23837">
    <property type="entry name" value="UBCc_UBE2O"/>
    <property type="match status" value="1"/>
</dbReference>
<dbReference type="AlphaFoldDB" id="A0A7C8Z5A0"/>
<reference evidence="8" key="2">
    <citation type="submission" date="2020-07" db="EMBL/GenBank/DDBJ databases">
        <authorList>
            <person name="Vera ALvarez R."/>
            <person name="Arias-Moreno D.M."/>
            <person name="Jimenez-Jacinto V."/>
            <person name="Jimenez-Bremont J.F."/>
            <person name="Swaminathan K."/>
            <person name="Moose S.P."/>
            <person name="Guerrero-Gonzalez M.L."/>
            <person name="Marino-Ramirez L."/>
            <person name="Landsman D."/>
            <person name="Rodriguez-Kessler M."/>
            <person name="Delgado-Sanchez P."/>
        </authorList>
    </citation>
    <scope>NUCLEOTIDE SEQUENCE</scope>
    <source>
        <tissue evidence="8">Cladode</tissue>
    </source>
</reference>
<feature type="domain" description="UBC core" evidence="7">
    <location>
        <begin position="231"/>
        <end position="392"/>
    </location>
</feature>
<feature type="compositionally biased region" description="Polar residues" evidence="6">
    <location>
        <begin position="163"/>
        <end position="183"/>
    </location>
</feature>
<evidence type="ECO:0000256" key="2">
    <source>
        <dbReference type="ARBA" id="ARBA00022679"/>
    </source>
</evidence>
<dbReference type="InterPro" id="IPR016135">
    <property type="entry name" value="UBQ-conjugating_enzyme/RWD"/>
</dbReference>
<dbReference type="FunFam" id="3.10.110.10:FF:000028">
    <property type="entry name" value="Probable ubiquitin-conjugating enzyme E2 23"/>
    <property type="match status" value="1"/>
</dbReference>
<dbReference type="GO" id="GO:0061631">
    <property type="term" value="F:ubiquitin conjugating enzyme activity"/>
    <property type="evidence" value="ECO:0007669"/>
    <property type="project" value="UniProtKB-EC"/>
</dbReference>
<evidence type="ECO:0000256" key="5">
    <source>
        <dbReference type="ARBA" id="ARBA00022840"/>
    </source>
</evidence>
<sequence length="481" mass="53995">MSVSEETHRKHKRSDCFSGQPSPGVMDMELDDPPSSDSLVAKKLKQQPDTLTSNPAGVVSMGSVKAVKSSTSGSNHSADHNGSTSDLSYQDDANDDLDDYIDDADVVSDYDDENNEYVDDFGDDDDDYLKLQAQFDNVDLPPGVEASVPWLQDPSPSEDKSAETSTLAGKNVTTTGASSSKVESISKAKKEEEMDDVLRKLMYFKQFDTVADCSDHYYLDMKNTSLQPSKSWAKKIQDEWKILEQNLPETIYVRVYESRMDLLRAVIIGPAGTPYHDGLFVFDAVFPSSYPNDPPMVHYHSSGFRLNPNLYECGKVCLSLLNTWHGGRQEMWLPDKSTMLQVLVSIQALILNAEPFFNEPGYEKTFKGAEGKRKSKEYSEDIFIKSLKKMMYTLRNPPQHFEDLVAGHFRIRAYDILTACKAYAEGAEVGCNIKKWLEEGDNAESPGSTNFRREVAKMMKPLLKYFLNNGSMDCEKFQTDA</sequence>
<reference evidence="8" key="1">
    <citation type="journal article" date="2013" name="J. Plant Res.">
        <title>Effect of fungi and light on seed germination of three Opuntia species from semiarid lands of central Mexico.</title>
        <authorList>
            <person name="Delgado-Sanchez P."/>
            <person name="Jimenez-Bremont J.F."/>
            <person name="Guerrero-Gonzalez Mde L."/>
            <person name="Flores J."/>
        </authorList>
    </citation>
    <scope>NUCLEOTIDE SEQUENCE</scope>
    <source>
        <tissue evidence="8">Cladode</tissue>
    </source>
</reference>
<dbReference type="EC" id="2.3.2.23" evidence="1"/>
<dbReference type="PANTHER" id="PTHR46116">
    <property type="entry name" value="(E3-INDEPENDENT) E2 UBIQUITIN-CONJUGATING ENZYME"/>
    <property type="match status" value="1"/>
</dbReference>
<dbReference type="PROSITE" id="PS50127">
    <property type="entry name" value="UBC_2"/>
    <property type="match status" value="1"/>
</dbReference>
<organism evidence="8">
    <name type="scientific">Opuntia streptacantha</name>
    <name type="common">Prickly pear cactus</name>
    <name type="synonym">Opuntia cardona</name>
    <dbReference type="NCBI Taxonomy" id="393608"/>
    <lineage>
        <taxon>Eukaryota</taxon>
        <taxon>Viridiplantae</taxon>
        <taxon>Streptophyta</taxon>
        <taxon>Embryophyta</taxon>
        <taxon>Tracheophyta</taxon>
        <taxon>Spermatophyta</taxon>
        <taxon>Magnoliopsida</taxon>
        <taxon>eudicotyledons</taxon>
        <taxon>Gunneridae</taxon>
        <taxon>Pentapetalae</taxon>
        <taxon>Caryophyllales</taxon>
        <taxon>Cactineae</taxon>
        <taxon>Cactaceae</taxon>
        <taxon>Opuntioideae</taxon>
        <taxon>Opuntia</taxon>
    </lineage>
</organism>
<keyword evidence="2 8" id="KW-0808">Transferase</keyword>
<evidence type="ECO:0000256" key="6">
    <source>
        <dbReference type="SAM" id="MobiDB-lite"/>
    </source>
</evidence>